<dbReference type="InterPro" id="IPR002539">
    <property type="entry name" value="MaoC-like_dom"/>
</dbReference>
<evidence type="ECO:0000259" key="3">
    <source>
        <dbReference type="Pfam" id="PF01575"/>
    </source>
</evidence>
<comment type="similarity">
    <text evidence="1">Belongs to the enoyl-CoA hydratase/isomerase family.</text>
</comment>
<reference evidence="4 5" key="1">
    <citation type="submission" date="2019-05" db="EMBL/GenBank/DDBJ databases">
        <title>Georgenia *** sp. nov., and Georgenia *** sp. nov., isolated from the intestinal contents of plateau pika (Ochotona curzoniae) in the Qinghai-Tibet plateau of China.</title>
        <authorList>
            <person name="Tian Z."/>
        </authorList>
    </citation>
    <scope>NUCLEOTIDE SEQUENCE [LARGE SCALE GENOMIC DNA]</scope>
    <source>
        <strain evidence="4 5">Z443</strain>
    </source>
</reference>
<dbReference type="CDD" id="cd03441">
    <property type="entry name" value="R_hydratase_like"/>
    <property type="match status" value="1"/>
</dbReference>
<sequence>MTVATRKPVEYELMEIGEDLGPVEIDIDEHFVKSTAFTVDDYRAWHLGDASPFGGPVAHAGALLCDLLRLLYTRYDPDRDRGLHQREEFWLHSPVFVGERVRLTGRFVDKYVKRGRGYIVTEAEARTIEDDRLIIRHRAIETTEITAARVTEDERVDAVPPRRVRGELPTDRPLGVTVGPETQVGDPLAGPRKVVHQDQMSIYSGAHTFWRSIHTDQDVAVESGLKGTVAQGLMVATYLSEWATDLFGAPWFTNGWMSLSFLAPLFAEDTISMYGVVSGMTPDRDGTRIEVEAWAENQDGQKAVVGWFAATIGQDEGR</sequence>
<dbReference type="Proteomes" id="UP000314616">
    <property type="component" value="Chromosome"/>
</dbReference>
<evidence type="ECO:0000313" key="4">
    <source>
        <dbReference type="EMBL" id="QDC25684.1"/>
    </source>
</evidence>
<dbReference type="Gene3D" id="3.10.129.10">
    <property type="entry name" value="Hotdog Thioesterase"/>
    <property type="match status" value="2"/>
</dbReference>
<dbReference type="KEGG" id="gyu:FE374_14650"/>
<evidence type="ECO:0000256" key="1">
    <source>
        <dbReference type="ARBA" id="ARBA00005254"/>
    </source>
</evidence>
<organism evidence="4 5">
    <name type="scientific">Georgenia yuyongxinii</name>
    <dbReference type="NCBI Taxonomy" id="2589797"/>
    <lineage>
        <taxon>Bacteria</taxon>
        <taxon>Bacillati</taxon>
        <taxon>Actinomycetota</taxon>
        <taxon>Actinomycetes</taxon>
        <taxon>Micrococcales</taxon>
        <taxon>Bogoriellaceae</taxon>
        <taxon>Georgenia</taxon>
    </lineage>
</organism>
<protein>
    <recommendedName>
        <fullName evidence="3">MaoC-like domain-containing protein</fullName>
    </recommendedName>
</protein>
<dbReference type="Pfam" id="PF01575">
    <property type="entry name" value="MaoC_dehydratas"/>
    <property type="match status" value="1"/>
</dbReference>
<name>A0A5B8C519_9MICO</name>
<evidence type="ECO:0000313" key="5">
    <source>
        <dbReference type="Proteomes" id="UP000314616"/>
    </source>
</evidence>
<dbReference type="OrthoDB" id="3669881at2"/>
<dbReference type="RefSeq" id="WP_139929934.1">
    <property type="nucleotide sequence ID" value="NZ_CP040915.1"/>
</dbReference>
<feature type="domain" description="MaoC-like" evidence="3">
    <location>
        <begin position="187"/>
        <end position="285"/>
    </location>
</feature>
<dbReference type="AlphaFoldDB" id="A0A5B8C519"/>
<accession>A0A5B8C519</accession>
<dbReference type="InterPro" id="IPR029069">
    <property type="entry name" value="HotDog_dom_sf"/>
</dbReference>
<feature type="region of interest" description="Disordered" evidence="2">
    <location>
        <begin position="164"/>
        <end position="187"/>
    </location>
</feature>
<dbReference type="SUPFAM" id="SSF54637">
    <property type="entry name" value="Thioesterase/thiol ester dehydrase-isomerase"/>
    <property type="match status" value="2"/>
</dbReference>
<proteinExistence type="inferred from homology"/>
<dbReference type="EMBL" id="CP040915">
    <property type="protein sequence ID" value="QDC25684.1"/>
    <property type="molecule type" value="Genomic_DNA"/>
</dbReference>
<evidence type="ECO:0000256" key="2">
    <source>
        <dbReference type="SAM" id="MobiDB-lite"/>
    </source>
</evidence>
<gene>
    <name evidence="4" type="ORF">FE374_14650</name>
</gene>